<sequence length="54" mass="6130">MAKALCKWKKKEIEQDLHELAGIVDKPRYVCKDCARCAHSKGFLCKAIKLPINS</sequence>
<comment type="caution">
    <text evidence="1">The sequence shown here is derived from an EMBL/GenBank/DDBJ whole genome shotgun (WGS) entry which is preliminary data.</text>
</comment>
<dbReference type="Proteomes" id="UP000626370">
    <property type="component" value="Unassembled WGS sequence"/>
</dbReference>
<accession>A0ABQ3IRM6</accession>
<gene>
    <name evidence="1" type="ORF">GCM10011501_18410</name>
</gene>
<proteinExistence type="predicted"/>
<organism evidence="1 2">
    <name type="scientific">Thalassotalea profundi</name>
    <dbReference type="NCBI Taxonomy" id="2036687"/>
    <lineage>
        <taxon>Bacteria</taxon>
        <taxon>Pseudomonadati</taxon>
        <taxon>Pseudomonadota</taxon>
        <taxon>Gammaproteobacteria</taxon>
        <taxon>Alteromonadales</taxon>
        <taxon>Colwelliaceae</taxon>
        <taxon>Thalassotalea</taxon>
    </lineage>
</organism>
<evidence type="ECO:0000313" key="1">
    <source>
        <dbReference type="EMBL" id="GHE89229.1"/>
    </source>
</evidence>
<keyword evidence="2" id="KW-1185">Reference proteome</keyword>
<dbReference type="EMBL" id="BNAH01000006">
    <property type="protein sequence ID" value="GHE89229.1"/>
    <property type="molecule type" value="Genomic_DNA"/>
</dbReference>
<evidence type="ECO:0000313" key="2">
    <source>
        <dbReference type="Proteomes" id="UP000626370"/>
    </source>
</evidence>
<reference evidence="2" key="1">
    <citation type="journal article" date="2019" name="Int. J. Syst. Evol. Microbiol.">
        <title>The Global Catalogue of Microorganisms (GCM) 10K type strain sequencing project: providing services to taxonomists for standard genome sequencing and annotation.</title>
        <authorList>
            <consortium name="The Broad Institute Genomics Platform"/>
            <consortium name="The Broad Institute Genome Sequencing Center for Infectious Disease"/>
            <person name="Wu L."/>
            <person name="Ma J."/>
        </authorList>
    </citation>
    <scope>NUCLEOTIDE SEQUENCE [LARGE SCALE GENOMIC DNA]</scope>
    <source>
        <strain evidence="2">CGMCC 1.15922</strain>
    </source>
</reference>
<name>A0ABQ3IRM6_9GAMM</name>
<dbReference type="RefSeq" id="WP_189377970.1">
    <property type="nucleotide sequence ID" value="NZ_BNAH01000006.1"/>
</dbReference>
<protein>
    <submittedName>
        <fullName evidence="1">Uncharacterized protein</fullName>
    </submittedName>
</protein>